<proteinExistence type="predicted"/>
<name>A0ACC2M5G8_PERAE</name>
<keyword evidence="2" id="KW-1185">Reference proteome</keyword>
<evidence type="ECO:0000313" key="1">
    <source>
        <dbReference type="EMBL" id="KAJ8640668.1"/>
    </source>
</evidence>
<reference evidence="1 2" key="1">
    <citation type="journal article" date="2022" name="Hortic Res">
        <title>A haplotype resolved chromosomal level avocado genome allows analysis of novel avocado genes.</title>
        <authorList>
            <person name="Nath O."/>
            <person name="Fletcher S.J."/>
            <person name="Hayward A."/>
            <person name="Shaw L.M."/>
            <person name="Masouleh A.K."/>
            <person name="Furtado A."/>
            <person name="Henry R.J."/>
            <person name="Mitter N."/>
        </authorList>
    </citation>
    <scope>NUCLEOTIDE SEQUENCE [LARGE SCALE GENOMIC DNA]</scope>
    <source>
        <strain evidence="2">cv. Hass</strain>
    </source>
</reference>
<protein>
    <submittedName>
        <fullName evidence="1">Uncharacterized protein</fullName>
    </submittedName>
</protein>
<dbReference type="Proteomes" id="UP001234297">
    <property type="component" value="Chromosome 5"/>
</dbReference>
<sequence>MGGDRGDGDAGKELATILRGDGDAGKELATVLRGDGDAGKYREIGERSYQNKKLGLDIKLRSPPSNVANLVTFHTLKGAVQVESKNCYELYLFLRNQDTLLSLALHDHGEEWRNRSSMFLQVSVQ</sequence>
<gene>
    <name evidence="1" type="ORF">MRB53_017362</name>
</gene>
<organism evidence="1 2">
    <name type="scientific">Persea americana</name>
    <name type="common">Avocado</name>
    <dbReference type="NCBI Taxonomy" id="3435"/>
    <lineage>
        <taxon>Eukaryota</taxon>
        <taxon>Viridiplantae</taxon>
        <taxon>Streptophyta</taxon>
        <taxon>Embryophyta</taxon>
        <taxon>Tracheophyta</taxon>
        <taxon>Spermatophyta</taxon>
        <taxon>Magnoliopsida</taxon>
        <taxon>Magnoliidae</taxon>
        <taxon>Laurales</taxon>
        <taxon>Lauraceae</taxon>
        <taxon>Persea</taxon>
    </lineage>
</organism>
<accession>A0ACC2M5G8</accession>
<comment type="caution">
    <text evidence="1">The sequence shown here is derived from an EMBL/GenBank/DDBJ whole genome shotgun (WGS) entry which is preliminary data.</text>
</comment>
<evidence type="ECO:0000313" key="2">
    <source>
        <dbReference type="Proteomes" id="UP001234297"/>
    </source>
</evidence>
<dbReference type="EMBL" id="CM056813">
    <property type="protein sequence ID" value="KAJ8640668.1"/>
    <property type="molecule type" value="Genomic_DNA"/>
</dbReference>